<keyword evidence="20" id="KW-0755">Steroidogenesis</keyword>
<dbReference type="GO" id="GO:0046872">
    <property type="term" value="F:metal ion binding"/>
    <property type="evidence" value="ECO:0007669"/>
    <property type="project" value="UniProtKB-KW"/>
</dbReference>
<keyword evidence="18" id="KW-1207">Sterol metabolism</keyword>
<evidence type="ECO:0000256" key="15">
    <source>
        <dbReference type="ARBA" id="ARBA00023098"/>
    </source>
</evidence>
<comment type="similarity">
    <text evidence="4 26">Belongs to the cytochrome P450 family.</text>
</comment>
<keyword evidence="14 26" id="KW-0503">Monooxygenase</keyword>
<comment type="pathway">
    <text evidence="3">Lipid metabolism; C21-steroid hormone metabolism.</text>
</comment>
<dbReference type="PANTHER" id="PTHR24279:SF3">
    <property type="entry name" value="CHOLESTEROL SIDE-CHAIN CLEAVAGE ENZYME, MITOCHONDRIAL"/>
    <property type="match status" value="1"/>
</dbReference>
<dbReference type="InterPro" id="IPR036396">
    <property type="entry name" value="Cyt_P450_sf"/>
</dbReference>
<evidence type="ECO:0000256" key="21">
    <source>
        <dbReference type="ARBA" id="ARBA00030343"/>
    </source>
</evidence>
<evidence type="ECO:0000313" key="29">
    <source>
        <dbReference type="Proteomes" id="UP001519460"/>
    </source>
</evidence>
<dbReference type="InterPro" id="IPR050479">
    <property type="entry name" value="CYP11_CYP27_families"/>
</dbReference>
<keyword evidence="16" id="KW-0496">Mitochondrion</keyword>
<keyword evidence="9 25" id="KW-0479">Metal-binding</keyword>
<evidence type="ECO:0000256" key="10">
    <source>
        <dbReference type="ARBA" id="ARBA00022792"/>
    </source>
</evidence>
<evidence type="ECO:0000256" key="17">
    <source>
        <dbReference type="ARBA" id="ARBA00023136"/>
    </source>
</evidence>
<evidence type="ECO:0000256" key="8">
    <source>
        <dbReference type="ARBA" id="ARBA00022617"/>
    </source>
</evidence>
<evidence type="ECO:0000256" key="5">
    <source>
        <dbReference type="ARBA" id="ARBA00012764"/>
    </source>
</evidence>
<gene>
    <name evidence="28" type="ORF">BaRGS_00009895</name>
</gene>
<evidence type="ECO:0000313" key="28">
    <source>
        <dbReference type="EMBL" id="KAK7498803.1"/>
    </source>
</evidence>
<feature type="binding site" description="axial binding residue" evidence="25">
    <location>
        <position position="359"/>
    </location>
    <ligand>
        <name>heme</name>
        <dbReference type="ChEBI" id="CHEBI:30413"/>
    </ligand>
    <ligandPart>
        <name>Fe</name>
        <dbReference type="ChEBI" id="CHEBI:18248"/>
    </ligandPart>
</feature>
<evidence type="ECO:0000256" key="13">
    <source>
        <dbReference type="ARBA" id="ARBA00023004"/>
    </source>
</evidence>
<keyword evidence="7" id="KW-0153">Cholesterol metabolism</keyword>
<evidence type="ECO:0000256" key="7">
    <source>
        <dbReference type="ARBA" id="ARBA00022548"/>
    </source>
</evidence>
<keyword evidence="10" id="KW-0999">Mitochondrion inner membrane</keyword>
<name>A0ABD0LHB9_9CAEN</name>
<organism evidence="28 29">
    <name type="scientific">Batillaria attramentaria</name>
    <dbReference type="NCBI Taxonomy" id="370345"/>
    <lineage>
        <taxon>Eukaryota</taxon>
        <taxon>Metazoa</taxon>
        <taxon>Spiralia</taxon>
        <taxon>Lophotrochozoa</taxon>
        <taxon>Mollusca</taxon>
        <taxon>Gastropoda</taxon>
        <taxon>Caenogastropoda</taxon>
        <taxon>Sorbeoconcha</taxon>
        <taxon>Cerithioidea</taxon>
        <taxon>Batillariidae</taxon>
        <taxon>Batillaria</taxon>
    </lineage>
</organism>
<evidence type="ECO:0000256" key="20">
    <source>
        <dbReference type="ARBA" id="ARBA00023250"/>
    </source>
</evidence>
<dbReference type="InterPro" id="IPR002401">
    <property type="entry name" value="Cyt_P450_E_grp-I"/>
</dbReference>
<comment type="subcellular location">
    <subcellularLocation>
        <location evidence="2">Mitochondrion inner membrane</location>
        <topology evidence="2">Peripheral membrane protein</topology>
    </subcellularLocation>
</comment>
<accession>A0ABD0LHB9</accession>
<dbReference type="InterPro" id="IPR017972">
    <property type="entry name" value="Cyt_P450_CS"/>
</dbReference>
<evidence type="ECO:0000256" key="1">
    <source>
        <dbReference type="ARBA" id="ARBA00001971"/>
    </source>
</evidence>
<dbReference type="EMBL" id="JACVVK020000048">
    <property type="protein sequence ID" value="KAK7498803.1"/>
    <property type="molecule type" value="Genomic_DNA"/>
</dbReference>
<evidence type="ECO:0000256" key="25">
    <source>
        <dbReference type="PIRSR" id="PIRSR602401-1"/>
    </source>
</evidence>
<keyword evidence="17" id="KW-0472">Membrane</keyword>
<evidence type="ECO:0000256" key="23">
    <source>
        <dbReference type="ARBA" id="ARBA00033274"/>
    </source>
</evidence>
<dbReference type="SUPFAM" id="SSF48264">
    <property type="entry name" value="Cytochrome P450"/>
    <property type="match status" value="1"/>
</dbReference>
<dbReference type="Pfam" id="PF00067">
    <property type="entry name" value="p450"/>
    <property type="match status" value="1"/>
</dbReference>
<evidence type="ECO:0000256" key="18">
    <source>
        <dbReference type="ARBA" id="ARBA00023166"/>
    </source>
</evidence>
<evidence type="ECO:0000256" key="14">
    <source>
        <dbReference type="ARBA" id="ARBA00023033"/>
    </source>
</evidence>
<dbReference type="GO" id="GO:0006694">
    <property type="term" value="P:steroid biosynthetic process"/>
    <property type="evidence" value="ECO:0007669"/>
    <property type="project" value="UniProtKB-KW"/>
</dbReference>
<evidence type="ECO:0000256" key="12">
    <source>
        <dbReference type="ARBA" id="ARBA00023002"/>
    </source>
</evidence>
<dbReference type="InterPro" id="IPR001128">
    <property type="entry name" value="Cyt_P450"/>
</dbReference>
<evidence type="ECO:0000256" key="22">
    <source>
        <dbReference type="ARBA" id="ARBA00032666"/>
    </source>
</evidence>
<evidence type="ECO:0000256" key="16">
    <source>
        <dbReference type="ARBA" id="ARBA00023128"/>
    </source>
</evidence>
<evidence type="ECO:0000256" key="2">
    <source>
        <dbReference type="ARBA" id="ARBA00004637"/>
    </source>
</evidence>
<dbReference type="CDD" id="cd11054">
    <property type="entry name" value="CYP24A1-like"/>
    <property type="match status" value="1"/>
</dbReference>
<evidence type="ECO:0000256" key="6">
    <source>
        <dbReference type="ARBA" id="ARBA00019844"/>
    </source>
</evidence>
<keyword evidence="13 25" id="KW-0408">Iron</keyword>
<dbReference type="PROSITE" id="PS00086">
    <property type="entry name" value="CYTOCHROME_P450"/>
    <property type="match status" value="1"/>
</dbReference>
<evidence type="ECO:0000256" key="27">
    <source>
        <dbReference type="SAM" id="MobiDB-lite"/>
    </source>
</evidence>
<evidence type="ECO:0000256" key="9">
    <source>
        <dbReference type="ARBA" id="ARBA00022723"/>
    </source>
</evidence>
<feature type="region of interest" description="Disordered" evidence="27">
    <location>
        <begin position="1"/>
        <end position="32"/>
    </location>
</feature>
<protein>
    <recommendedName>
        <fullName evidence="6">Cholesterol side-chain cleavage enzyme, mitochondrial</fullName>
        <ecNumber evidence="5">1.14.15.6</ecNumber>
    </recommendedName>
    <alternativeName>
        <fullName evidence="21">CYPXIA1</fullName>
    </alternativeName>
    <alternativeName>
        <fullName evidence="23">Cholesterol desmolase</fullName>
    </alternativeName>
    <alternativeName>
        <fullName evidence="22">Cytochrome P450 11A1</fullName>
    </alternativeName>
    <alternativeName>
        <fullName evidence="24">Cytochrome P450(scc)</fullName>
    </alternativeName>
</protein>
<keyword evidence="12 26" id="KW-0560">Oxidoreductase</keyword>
<comment type="caution">
    <text evidence="28">The sequence shown here is derived from an EMBL/GenBank/DDBJ whole genome shotgun (WGS) entry which is preliminary data.</text>
</comment>
<evidence type="ECO:0000256" key="4">
    <source>
        <dbReference type="ARBA" id="ARBA00010617"/>
    </source>
</evidence>
<evidence type="ECO:0000256" key="26">
    <source>
        <dbReference type="RuleBase" id="RU000461"/>
    </source>
</evidence>
<keyword evidence="8 25" id="KW-0349">Heme</keyword>
<evidence type="ECO:0000256" key="3">
    <source>
        <dbReference type="ARBA" id="ARBA00005108"/>
    </source>
</evidence>
<dbReference type="EC" id="1.14.15.6" evidence="5"/>
<dbReference type="GO" id="GO:0008386">
    <property type="term" value="F:cholesterol monooxygenase (side-chain-cleaving) activity"/>
    <property type="evidence" value="ECO:0007669"/>
    <property type="project" value="UniProtKB-EC"/>
</dbReference>
<dbReference type="PANTHER" id="PTHR24279">
    <property type="entry name" value="CYTOCHROME P450"/>
    <property type="match status" value="1"/>
</dbReference>
<keyword evidence="29" id="KW-1185">Reference proteome</keyword>
<evidence type="ECO:0000256" key="19">
    <source>
        <dbReference type="ARBA" id="ARBA00023221"/>
    </source>
</evidence>
<dbReference type="Gene3D" id="1.10.630.10">
    <property type="entry name" value="Cytochrome P450"/>
    <property type="match status" value="1"/>
</dbReference>
<keyword evidence="19" id="KW-0753">Steroid metabolism</keyword>
<keyword evidence="11" id="KW-0809">Transit peptide</keyword>
<dbReference type="GO" id="GO:0005743">
    <property type="term" value="C:mitochondrial inner membrane"/>
    <property type="evidence" value="ECO:0007669"/>
    <property type="project" value="UniProtKB-SubCell"/>
</dbReference>
<dbReference type="PRINTS" id="PR00463">
    <property type="entry name" value="EP450I"/>
</dbReference>
<evidence type="ECO:0000256" key="24">
    <source>
        <dbReference type="ARBA" id="ARBA00033394"/>
    </source>
</evidence>
<sequence>MDLRPMTYRVGAGPSSSDDGPPPHDVPSGSRTQFFTQGEYWKTSRRTMNTKLMKPHAVSDYFPDINSTTSEFIERVRLLKSQHRDGLSVSELPYEINKFTMEAVGKMLLGVRIGTLEKQVSPKIQQFIEAIGRMFLTGHQLMAFAKVHQLLRTRAWREHVESWDTIYSLSDELIAPQIDAATRRLEENPPAPGDKLDLISHMVAAQTFTREEIIDNVTETFMGGVDTVANGVSFLFYLLSKNESAQSKLRAEVDNVLGTRECTMNDLQAMPYVKAVVKETMRLFPPIPINARVTQEDVVISNYRIPKGTIIMLNNYTMSRDERIFSDPDTFNPDRWLRAESATWHPFSAIPFGYGVRSCVGRRVSENLMYISAIQMVQNFFLKKDPSFDITPLVRTQFAPGPELPVHFVERGLSSPCTYPMASEQLGALTASAVPLGFREELRAVCDDEEGNN</sequence>
<dbReference type="PRINTS" id="PR00385">
    <property type="entry name" value="P450"/>
</dbReference>
<dbReference type="Proteomes" id="UP001519460">
    <property type="component" value="Unassembled WGS sequence"/>
</dbReference>
<evidence type="ECO:0000256" key="11">
    <source>
        <dbReference type="ARBA" id="ARBA00022946"/>
    </source>
</evidence>
<comment type="cofactor">
    <cofactor evidence="1 25">
        <name>heme</name>
        <dbReference type="ChEBI" id="CHEBI:30413"/>
    </cofactor>
</comment>
<keyword evidence="15" id="KW-0443">Lipid metabolism</keyword>
<proteinExistence type="inferred from homology"/>
<dbReference type="GO" id="GO:0008203">
    <property type="term" value="P:cholesterol metabolic process"/>
    <property type="evidence" value="ECO:0007669"/>
    <property type="project" value="UniProtKB-KW"/>
</dbReference>
<reference evidence="28 29" key="1">
    <citation type="journal article" date="2023" name="Sci. Data">
        <title>Genome assembly of the Korean intertidal mud-creeper Batillaria attramentaria.</title>
        <authorList>
            <person name="Patra A.K."/>
            <person name="Ho P.T."/>
            <person name="Jun S."/>
            <person name="Lee S.J."/>
            <person name="Kim Y."/>
            <person name="Won Y.J."/>
        </authorList>
    </citation>
    <scope>NUCLEOTIDE SEQUENCE [LARGE SCALE GENOMIC DNA]</scope>
    <source>
        <strain evidence="28">Wonlab-2016</strain>
    </source>
</reference>
<dbReference type="AlphaFoldDB" id="A0ABD0LHB9"/>